<gene>
    <name evidence="1" type="ORF">ABT39_MTgene1605</name>
</gene>
<keyword evidence="1" id="KW-0496">Mitochondrion</keyword>
<name>A0A101LW78_PICGL</name>
<accession>A0A101LW78</accession>
<proteinExistence type="predicted"/>
<dbReference type="AlphaFoldDB" id="A0A101LW78"/>
<organism evidence="1">
    <name type="scientific">Picea glauca</name>
    <name type="common">White spruce</name>
    <name type="synonym">Pinus glauca</name>
    <dbReference type="NCBI Taxonomy" id="3330"/>
    <lineage>
        <taxon>Eukaryota</taxon>
        <taxon>Viridiplantae</taxon>
        <taxon>Streptophyta</taxon>
        <taxon>Embryophyta</taxon>
        <taxon>Tracheophyta</taxon>
        <taxon>Spermatophyta</taxon>
        <taxon>Pinopsida</taxon>
        <taxon>Pinidae</taxon>
        <taxon>Conifers I</taxon>
        <taxon>Pinales</taxon>
        <taxon>Pinaceae</taxon>
        <taxon>Picea</taxon>
    </lineage>
</organism>
<dbReference type="EMBL" id="LKAM01000011">
    <property type="protein sequence ID" value="KUM46504.1"/>
    <property type="molecule type" value="Genomic_DNA"/>
</dbReference>
<evidence type="ECO:0000313" key="1">
    <source>
        <dbReference type="EMBL" id="KUM46504.1"/>
    </source>
</evidence>
<protein>
    <submittedName>
        <fullName evidence="1">Uncharacterized protein</fullName>
    </submittedName>
</protein>
<reference evidence="1" key="1">
    <citation type="journal article" date="2015" name="Genome Biol. Evol.">
        <title>Organellar Genomes of White Spruce (Picea glauca): Assembly and Annotation.</title>
        <authorList>
            <person name="Jackman S.D."/>
            <person name="Warren R.L."/>
            <person name="Gibb E.A."/>
            <person name="Vandervalk B.P."/>
            <person name="Mohamadi H."/>
            <person name="Chu J."/>
            <person name="Raymond A."/>
            <person name="Pleasance S."/>
            <person name="Coope R."/>
            <person name="Wildung M.R."/>
            <person name="Ritland C.E."/>
            <person name="Bousquet J."/>
            <person name="Jones S.J."/>
            <person name="Bohlmann J."/>
            <person name="Birol I."/>
        </authorList>
    </citation>
    <scope>NUCLEOTIDE SEQUENCE [LARGE SCALE GENOMIC DNA]</scope>
    <source>
        <tissue evidence="1">Flushing bud</tissue>
    </source>
</reference>
<sequence>MSSLMKRYRYSGCFLSALVYLCIIHRGTKPLKGMDPLHTPSSAKWSFMKCVFYSLAVPRWKLLAV</sequence>
<geneLocation type="mitochondrion" evidence="1"/>
<comment type="caution">
    <text evidence="1">The sequence shown here is derived from an EMBL/GenBank/DDBJ whole genome shotgun (WGS) entry which is preliminary data.</text>
</comment>